<protein>
    <submittedName>
        <fullName evidence="2">Protein quaking</fullName>
    </submittedName>
</protein>
<dbReference type="AlphaFoldDB" id="A0A430QHN5"/>
<dbReference type="Proteomes" id="UP000290809">
    <property type="component" value="Unassembled WGS sequence"/>
</dbReference>
<gene>
    <name evidence="2" type="ORF">DC041_0010249</name>
</gene>
<dbReference type="EMBL" id="QMKO01001706">
    <property type="protein sequence ID" value="RTG87218.1"/>
    <property type="molecule type" value="Genomic_DNA"/>
</dbReference>
<dbReference type="InterPro" id="IPR036612">
    <property type="entry name" value="KH_dom_type_1_sf"/>
</dbReference>
<keyword evidence="3" id="KW-1185">Reference proteome</keyword>
<dbReference type="Gene3D" id="1.20.5.4010">
    <property type="match status" value="1"/>
</dbReference>
<evidence type="ECO:0000259" key="1">
    <source>
        <dbReference type="Pfam" id="PF16544"/>
    </source>
</evidence>
<dbReference type="InterPro" id="IPR045071">
    <property type="entry name" value="BBP-like"/>
</dbReference>
<dbReference type="Gene3D" id="3.30.1370.10">
    <property type="entry name" value="K Homology domain, type 1"/>
    <property type="match status" value="2"/>
</dbReference>
<sequence length="203" mass="23366">MCSGKASELKNTKQLLDYLKELFLDRMKLLATPGLYIHIEKLLGEEILRVQSELFSTSGICPIKERELPKPDGPKVNLQAKIYMPMDSTNNVGANFVRPNLEHHLNDNLHVLITVEDYENRAKVRLEKASEYISMFLQESLKVVGANFVRPNLEHHLNDNLHVLITVEDYENRAKVRLEKASEYISMFLQESLKVVMSDNNLE</sequence>
<dbReference type="GO" id="GO:0003729">
    <property type="term" value="F:mRNA binding"/>
    <property type="evidence" value="ECO:0007669"/>
    <property type="project" value="TreeGrafter"/>
</dbReference>
<evidence type="ECO:0000313" key="3">
    <source>
        <dbReference type="Proteomes" id="UP000290809"/>
    </source>
</evidence>
<dbReference type="GO" id="GO:0048024">
    <property type="term" value="P:regulation of mRNA splicing, via spliceosome"/>
    <property type="evidence" value="ECO:0007669"/>
    <property type="project" value="TreeGrafter"/>
</dbReference>
<dbReference type="STRING" id="6184.A0A430QHN5"/>
<dbReference type="PANTHER" id="PTHR11208">
    <property type="entry name" value="RNA-BINDING PROTEIN RELATED"/>
    <property type="match status" value="1"/>
</dbReference>
<dbReference type="PANTHER" id="PTHR11208:SF125">
    <property type="entry name" value="KH DOMAIN-CONTAINING RNA-BINDING PROTEIN QKI"/>
    <property type="match status" value="1"/>
</dbReference>
<dbReference type="Pfam" id="PF16544">
    <property type="entry name" value="STAR_dimer"/>
    <property type="match status" value="1"/>
</dbReference>
<comment type="caution">
    <text evidence="2">The sequence shown here is derived from an EMBL/GenBank/DDBJ whole genome shotgun (WGS) entry which is preliminary data.</text>
</comment>
<feature type="domain" description="STAR protein homodimerisation region" evidence="1">
    <location>
        <begin position="12"/>
        <end position="57"/>
    </location>
</feature>
<name>A0A430QHN5_SCHBO</name>
<organism evidence="2 3">
    <name type="scientific">Schistosoma bovis</name>
    <name type="common">Blood fluke</name>
    <dbReference type="NCBI Taxonomy" id="6184"/>
    <lineage>
        <taxon>Eukaryota</taxon>
        <taxon>Metazoa</taxon>
        <taxon>Spiralia</taxon>
        <taxon>Lophotrochozoa</taxon>
        <taxon>Platyhelminthes</taxon>
        <taxon>Trematoda</taxon>
        <taxon>Digenea</taxon>
        <taxon>Strigeidida</taxon>
        <taxon>Schistosomatoidea</taxon>
        <taxon>Schistosomatidae</taxon>
        <taxon>Schistosoma</taxon>
    </lineage>
</organism>
<dbReference type="GO" id="GO:0005634">
    <property type="term" value="C:nucleus"/>
    <property type="evidence" value="ECO:0007669"/>
    <property type="project" value="TreeGrafter"/>
</dbReference>
<reference evidence="2 3" key="1">
    <citation type="journal article" date="2019" name="PLoS Pathog.">
        <title>Genome sequence of the bovine parasite Schistosoma bovis Tanzania.</title>
        <authorList>
            <person name="Oey H."/>
            <person name="Zakrzewski M."/>
            <person name="Gobert G."/>
            <person name="Gravermann K."/>
            <person name="Stoye J."/>
            <person name="Jones M."/>
            <person name="Mcmanus D."/>
            <person name="Krause L."/>
        </authorList>
    </citation>
    <scope>NUCLEOTIDE SEQUENCE [LARGE SCALE GENOMIC DNA]</scope>
    <source>
        <strain evidence="2 3">TAN1997</strain>
    </source>
</reference>
<accession>A0A430QHN5</accession>
<evidence type="ECO:0000313" key="2">
    <source>
        <dbReference type="EMBL" id="RTG87218.1"/>
    </source>
</evidence>
<dbReference type="InterPro" id="IPR032377">
    <property type="entry name" value="STAR_dimer"/>
</dbReference>
<proteinExistence type="predicted"/>